<dbReference type="GO" id="GO:0050518">
    <property type="term" value="F:2-C-methyl-D-erythritol 4-phosphate cytidylyltransferase activity"/>
    <property type="evidence" value="ECO:0007669"/>
    <property type="project" value="UniProtKB-UniRule"/>
</dbReference>
<dbReference type="SUPFAM" id="SSF53448">
    <property type="entry name" value="Nucleotide-diphospho-sugar transferases"/>
    <property type="match status" value="1"/>
</dbReference>
<reference evidence="8 9" key="1">
    <citation type="submission" date="2018-06" db="EMBL/GenBank/DDBJ databases">
        <authorList>
            <consortium name="Pathogen Informatics"/>
            <person name="Doyle S."/>
        </authorList>
    </citation>
    <scope>NUCLEOTIDE SEQUENCE [LARGE SCALE GENOMIC DNA]</scope>
    <source>
        <strain evidence="8 9">NCTC13163</strain>
    </source>
</reference>
<dbReference type="InterPro" id="IPR034683">
    <property type="entry name" value="IspD/TarI"/>
</dbReference>
<dbReference type="UniPathway" id="UPA00056">
    <property type="reaction ID" value="UER00093"/>
</dbReference>
<feature type="site" description="Positions MEP for the nucleophilic attack" evidence="7">
    <location>
        <position position="206"/>
    </location>
</feature>
<protein>
    <recommendedName>
        <fullName evidence="7">2-C-methyl-D-erythritol 4-phosphate cytidylyltransferase</fullName>
        <ecNumber evidence="7">2.7.7.60</ecNumber>
    </recommendedName>
    <alternativeName>
        <fullName evidence="7">4-diphosphocytidyl-2C-methyl-D-erythritol synthase</fullName>
    </alternativeName>
    <alternativeName>
        <fullName evidence="7">MEP cytidylyltransferase</fullName>
        <shortName evidence="7">MCT</shortName>
    </alternativeName>
</protein>
<dbReference type="FunFam" id="3.90.550.10:FF:000003">
    <property type="entry name" value="2-C-methyl-D-erythritol 4-phosphate cytidylyltransferase"/>
    <property type="match status" value="1"/>
</dbReference>
<evidence type="ECO:0000313" key="9">
    <source>
        <dbReference type="Proteomes" id="UP000254060"/>
    </source>
</evidence>
<feature type="site" description="Transition state stabilizer" evidence="7">
    <location>
        <position position="16"/>
    </location>
</feature>
<evidence type="ECO:0000256" key="3">
    <source>
        <dbReference type="ARBA" id="ARBA00009789"/>
    </source>
</evidence>
<comment type="pathway">
    <text evidence="2 7">Isoprenoid biosynthesis; isopentenyl diphosphate biosynthesis via DXP pathway; isopentenyl diphosphate from 1-deoxy-D-xylulose 5-phosphate: step 2/6.</text>
</comment>
<proteinExistence type="inferred from homology"/>
<keyword evidence="4 7" id="KW-0808">Transferase</keyword>
<dbReference type="Proteomes" id="UP000254060">
    <property type="component" value="Unassembled WGS sequence"/>
</dbReference>
<sequence>MVRYSVVIPAAGQGKRMGANENKLRLALHGKPIIVWTVEAFARDSWCDHIVLAIQPEEAEWFESMLAHISTPITYVAGGKERQESVRAGLHAVDADRVVLIHDGARPFVRMSQLHEVAEAAQTNGAILAVPVKDTVKQVAAGVIQQTVPREALWLAQTPQAFPAAEIRAIHDRAESARVVGTDDASLFEWAGKEVTVIPGDYHNIKMTTPEDLLFGEAILTKEDYR</sequence>
<accession>A0A377FQE7</accession>
<evidence type="ECO:0000256" key="2">
    <source>
        <dbReference type="ARBA" id="ARBA00004787"/>
    </source>
</evidence>
<keyword evidence="5 7" id="KW-0548">Nucleotidyltransferase</keyword>
<dbReference type="GO" id="GO:0019288">
    <property type="term" value="P:isopentenyl diphosphate biosynthetic process, methylerythritol 4-phosphate pathway"/>
    <property type="evidence" value="ECO:0007669"/>
    <property type="project" value="UniProtKB-UniRule"/>
</dbReference>
<feature type="site" description="Positions MEP for the nucleophilic attack" evidence="7">
    <location>
        <position position="150"/>
    </location>
</feature>
<dbReference type="InterPro" id="IPR050088">
    <property type="entry name" value="IspD/TarI_cytidylyltransf_bact"/>
</dbReference>
<dbReference type="InterPro" id="IPR029044">
    <property type="entry name" value="Nucleotide-diphossugar_trans"/>
</dbReference>
<organism evidence="8 9">
    <name type="scientific">Exiguobacterium aurantiacum</name>
    <dbReference type="NCBI Taxonomy" id="33987"/>
    <lineage>
        <taxon>Bacteria</taxon>
        <taxon>Bacillati</taxon>
        <taxon>Bacillota</taxon>
        <taxon>Bacilli</taxon>
        <taxon>Bacillales</taxon>
        <taxon>Bacillales Family XII. Incertae Sedis</taxon>
        <taxon>Exiguobacterium</taxon>
    </lineage>
</organism>
<dbReference type="STRING" id="1397694.GCA_000702585_00630"/>
<dbReference type="InterPro" id="IPR001228">
    <property type="entry name" value="IspD"/>
</dbReference>
<dbReference type="EMBL" id="UGGP01000001">
    <property type="protein sequence ID" value="STO06784.1"/>
    <property type="molecule type" value="Genomic_DNA"/>
</dbReference>
<dbReference type="NCBIfam" id="TIGR00453">
    <property type="entry name" value="ispD"/>
    <property type="match status" value="1"/>
</dbReference>
<dbReference type="PROSITE" id="PS01295">
    <property type="entry name" value="ISPD"/>
    <property type="match status" value="1"/>
</dbReference>
<dbReference type="AlphaFoldDB" id="A0A377FQE7"/>
<name>A0A377FQE7_9BACL</name>
<evidence type="ECO:0000313" key="8">
    <source>
        <dbReference type="EMBL" id="STO06784.1"/>
    </source>
</evidence>
<comment type="catalytic activity">
    <reaction evidence="1 7">
        <text>2-C-methyl-D-erythritol 4-phosphate + CTP + H(+) = 4-CDP-2-C-methyl-D-erythritol + diphosphate</text>
        <dbReference type="Rhea" id="RHEA:13429"/>
        <dbReference type="ChEBI" id="CHEBI:15378"/>
        <dbReference type="ChEBI" id="CHEBI:33019"/>
        <dbReference type="ChEBI" id="CHEBI:37563"/>
        <dbReference type="ChEBI" id="CHEBI:57823"/>
        <dbReference type="ChEBI" id="CHEBI:58262"/>
        <dbReference type="EC" id="2.7.7.60"/>
    </reaction>
</comment>
<dbReference type="EC" id="2.7.7.60" evidence="7"/>
<comment type="function">
    <text evidence="7">Catalyzes the formation of 4-diphosphocytidyl-2-C-methyl-D-erythritol from CTP and 2-C-methyl-D-erythritol 4-phosphate (MEP).</text>
</comment>
<dbReference type="OrthoDB" id="9806837at2"/>
<evidence type="ECO:0000256" key="5">
    <source>
        <dbReference type="ARBA" id="ARBA00022695"/>
    </source>
</evidence>
<comment type="similarity">
    <text evidence="3 7">Belongs to the IspD/TarI cytidylyltransferase family. IspD subfamily.</text>
</comment>
<dbReference type="PANTHER" id="PTHR32125:SF4">
    <property type="entry name" value="2-C-METHYL-D-ERYTHRITOL 4-PHOSPHATE CYTIDYLYLTRANSFERASE, CHLOROPLASTIC"/>
    <property type="match status" value="1"/>
</dbReference>
<evidence type="ECO:0000256" key="6">
    <source>
        <dbReference type="ARBA" id="ARBA00023229"/>
    </source>
</evidence>
<dbReference type="Gene3D" id="3.90.550.10">
    <property type="entry name" value="Spore Coat Polysaccharide Biosynthesis Protein SpsA, Chain A"/>
    <property type="match status" value="1"/>
</dbReference>
<dbReference type="PANTHER" id="PTHR32125">
    <property type="entry name" value="2-C-METHYL-D-ERYTHRITOL 4-PHOSPHATE CYTIDYLYLTRANSFERASE, CHLOROPLASTIC"/>
    <property type="match status" value="1"/>
</dbReference>
<evidence type="ECO:0000256" key="4">
    <source>
        <dbReference type="ARBA" id="ARBA00022679"/>
    </source>
</evidence>
<dbReference type="HAMAP" id="MF_00108">
    <property type="entry name" value="IspD"/>
    <property type="match status" value="1"/>
</dbReference>
<gene>
    <name evidence="7 8" type="primary">ispD</name>
    <name evidence="8" type="ORF">NCTC13163_00107</name>
</gene>
<dbReference type="InterPro" id="IPR018294">
    <property type="entry name" value="ISPD_synthase_CS"/>
</dbReference>
<keyword evidence="6 7" id="KW-0414">Isoprene biosynthesis</keyword>
<evidence type="ECO:0000256" key="7">
    <source>
        <dbReference type="HAMAP-Rule" id="MF_00108"/>
    </source>
</evidence>
<dbReference type="CDD" id="cd02516">
    <property type="entry name" value="CDP-ME_synthetase"/>
    <property type="match status" value="1"/>
</dbReference>
<dbReference type="RefSeq" id="WP_081828325.1">
    <property type="nucleotide sequence ID" value="NZ_UGGP01000001.1"/>
</dbReference>
<evidence type="ECO:0000256" key="1">
    <source>
        <dbReference type="ARBA" id="ARBA00001282"/>
    </source>
</evidence>
<dbReference type="Pfam" id="PF01128">
    <property type="entry name" value="IspD"/>
    <property type="match status" value="1"/>
</dbReference>
<feature type="site" description="Transition state stabilizer" evidence="7">
    <location>
        <position position="23"/>
    </location>
</feature>